<organism evidence="1">
    <name type="scientific">Hordeum vulgare subsp. vulgare</name>
    <name type="common">Domesticated barley</name>
    <dbReference type="NCBI Taxonomy" id="112509"/>
    <lineage>
        <taxon>Eukaryota</taxon>
        <taxon>Viridiplantae</taxon>
        <taxon>Streptophyta</taxon>
        <taxon>Embryophyta</taxon>
        <taxon>Tracheophyta</taxon>
        <taxon>Spermatophyta</taxon>
        <taxon>Magnoliopsida</taxon>
        <taxon>Liliopsida</taxon>
        <taxon>Poales</taxon>
        <taxon>Poaceae</taxon>
        <taxon>BOP clade</taxon>
        <taxon>Pooideae</taxon>
        <taxon>Triticodae</taxon>
        <taxon>Triticeae</taxon>
        <taxon>Hordeinae</taxon>
        <taxon>Hordeum</taxon>
    </lineage>
</organism>
<reference evidence="1" key="1">
    <citation type="journal article" date="2011" name="Plant Physiol.">
        <title>Comprehensive sequence analysis of 24,783 barley full-length cDNAs derived from 12 clone libraries.</title>
        <authorList>
            <person name="Matsumoto T."/>
            <person name="Tanaka T."/>
            <person name="Sakai H."/>
            <person name="Amano N."/>
            <person name="Kanamori H."/>
            <person name="Kurita K."/>
            <person name="Kikuta A."/>
            <person name="Kamiya K."/>
            <person name="Yamamoto M."/>
            <person name="Ikawa H."/>
            <person name="Fujii N."/>
            <person name="Hori K."/>
            <person name="Itoh T."/>
            <person name="Sato K."/>
        </authorList>
    </citation>
    <scope>NUCLEOTIDE SEQUENCE</scope>
</reference>
<name>F2EBG4_HORVV</name>
<evidence type="ECO:0000313" key="1">
    <source>
        <dbReference type="EMBL" id="BAK04686.1"/>
    </source>
</evidence>
<sequence length="26" mass="2879">MKRLSLLFDDQGGAFHCNSSFCSSDL</sequence>
<protein>
    <submittedName>
        <fullName evidence="1">Predicted protein</fullName>
    </submittedName>
</protein>
<proteinExistence type="evidence at transcript level"/>
<dbReference type="EMBL" id="AK373489">
    <property type="protein sequence ID" value="BAK04686.1"/>
    <property type="molecule type" value="mRNA"/>
</dbReference>
<dbReference type="AlphaFoldDB" id="F2EBG4"/>
<accession>F2EBG4</accession>